<keyword evidence="2" id="KW-1185">Reference proteome</keyword>
<evidence type="ECO:0000313" key="1">
    <source>
        <dbReference type="EMBL" id="MCQ8774065.1"/>
    </source>
</evidence>
<protein>
    <submittedName>
        <fullName evidence="1">Uncharacterized protein</fullName>
    </submittedName>
</protein>
<gene>
    <name evidence="1" type="ORF">NQU55_30530</name>
</gene>
<dbReference type="Proteomes" id="UP001142374">
    <property type="component" value="Unassembled WGS sequence"/>
</dbReference>
<dbReference type="RefSeq" id="WP_168092760.1">
    <property type="nucleotide sequence ID" value="NZ_JAATER010000094.1"/>
</dbReference>
<evidence type="ECO:0000313" key="2">
    <source>
        <dbReference type="Proteomes" id="UP001142374"/>
    </source>
</evidence>
<name>A0A9X2LR37_9ACTN</name>
<reference evidence="1" key="1">
    <citation type="submission" date="2022-06" db="EMBL/GenBank/DDBJ databases">
        <title>WGS of actinobacteria.</title>
        <authorList>
            <person name="Thawai C."/>
        </authorList>
    </citation>
    <scope>NUCLEOTIDE SEQUENCE</scope>
    <source>
        <strain evidence="1">AA8</strain>
    </source>
</reference>
<organism evidence="1 2">
    <name type="scientific">Streptomyces telluris</name>
    <dbReference type="NCBI Taxonomy" id="2720021"/>
    <lineage>
        <taxon>Bacteria</taxon>
        <taxon>Bacillati</taxon>
        <taxon>Actinomycetota</taxon>
        <taxon>Actinomycetes</taxon>
        <taxon>Kitasatosporales</taxon>
        <taxon>Streptomycetaceae</taxon>
        <taxon>Streptomyces</taxon>
    </lineage>
</organism>
<comment type="caution">
    <text evidence="1">The sequence shown here is derived from an EMBL/GenBank/DDBJ whole genome shotgun (WGS) entry which is preliminary data.</text>
</comment>
<dbReference type="AlphaFoldDB" id="A0A9X2LR37"/>
<sequence length="252" mass="27968">MSLIPFNRLSDVIEESVAVSARRGRMDLVVPSADAPLRLSPPEARTILYDARADPGLREAVWRQAVLLAQRETAASGPRRLLVVWLALPRLYRTMRHASFRPSVDHRDVESEAVLALLEGLKTVDPQQPRIDDILVGQACRQLWRFVRQTLCERPVADVAGVAAARAPLDLCEKDLSPPPDGWELHIDPSHRPEGLAAPLRFTASPVRAEKARLEGPAGRLGLREVVYRARRPGTGSRIGTLSLRRREGNES</sequence>
<proteinExistence type="predicted"/>
<accession>A0A9X2LR37</accession>
<dbReference type="EMBL" id="JANIID010000037">
    <property type="protein sequence ID" value="MCQ8774065.1"/>
    <property type="molecule type" value="Genomic_DNA"/>
</dbReference>